<dbReference type="InterPro" id="IPR013708">
    <property type="entry name" value="Shikimate_DH-bd_N"/>
</dbReference>
<evidence type="ECO:0000256" key="5">
    <source>
        <dbReference type="ARBA" id="ARBA00023002"/>
    </source>
</evidence>
<keyword evidence="4" id="KW-0521">NADP</keyword>
<dbReference type="AlphaFoldDB" id="A0A1T4NKZ2"/>
<evidence type="ECO:0000256" key="6">
    <source>
        <dbReference type="ARBA" id="ARBA00023141"/>
    </source>
</evidence>
<dbReference type="Gene3D" id="3.40.50.720">
    <property type="entry name" value="NAD(P)-binding Rossmann-like Domain"/>
    <property type="match status" value="1"/>
</dbReference>
<evidence type="ECO:0000256" key="4">
    <source>
        <dbReference type="ARBA" id="ARBA00022857"/>
    </source>
</evidence>
<dbReference type="GO" id="GO:0050661">
    <property type="term" value="F:NADP binding"/>
    <property type="evidence" value="ECO:0007669"/>
    <property type="project" value="InterPro"/>
</dbReference>
<evidence type="ECO:0000259" key="7">
    <source>
        <dbReference type="Pfam" id="PF08501"/>
    </source>
</evidence>
<dbReference type="PANTHER" id="PTHR21089:SF1">
    <property type="entry name" value="BIFUNCTIONAL 3-DEHYDROQUINATE DEHYDRATASE_SHIKIMATE DEHYDROGENASE, CHLOROPLASTIC"/>
    <property type="match status" value="1"/>
</dbReference>
<dbReference type="GO" id="GO:0004764">
    <property type="term" value="F:shikimate 3-dehydrogenase (NADP+) activity"/>
    <property type="evidence" value="ECO:0007669"/>
    <property type="project" value="UniProtKB-EC"/>
</dbReference>
<keyword evidence="9" id="KW-1185">Reference proteome</keyword>
<dbReference type="EC" id="1.1.1.25" evidence="2"/>
<dbReference type="EMBL" id="FUWW01000024">
    <property type="protein sequence ID" value="SJZ79924.1"/>
    <property type="molecule type" value="Genomic_DNA"/>
</dbReference>
<dbReference type="NCBIfam" id="TIGR00507">
    <property type="entry name" value="aroE"/>
    <property type="match status" value="1"/>
</dbReference>
<dbReference type="GO" id="GO:0009423">
    <property type="term" value="P:chorismate biosynthetic process"/>
    <property type="evidence" value="ECO:0007669"/>
    <property type="project" value="TreeGrafter"/>
</dbReference>
<feature type="domain" description="Shikimate dehydrogenase substrate binding N-terminal" evidence="7">
    <location>
        <begin position="13"/>
        <end position="94"/>
    </location>
</feature>
<dbReference type="Proteomes" id="UP000190657">
    <property type="component" value="Unassembled WGS sequence"/>
</dbReference>
<proteinExistence type="predicted"/>
<dbReference type="SUPFAM" id="SSF51735">
    <property type="entry name" value="NAD(P)-binding Rossmann-fold domains"/>
    <property type="match status" value="1"/>
</dbReference>
<protein>
    <recommendedName>
        <fullName evidence="2">shikimate dehydrogenase (NADP(+))</fullName>
        <ecNumber evidence="2">1.1.1.25</ecNumber>
    </recommendedName>
</protein>
<evidence type="ECO:0000256" key="2">
    <source>
        <dbReference type="ARBA" id="ARBA00012962"/>
    </source>
</evidence>
<dbReference type="RefSeq" id="WP_159443448.1">
    <property type="nucleotide sequence ID" value="NZ_FUWW01000024.1"/>
</dbReference>
<evidence type="ECO:0000313" key="8">
    <source>
        <dbReference type="EMBL" id="SJZ79924.1"/>
    </source>
</evidence>
<keyword evidence="6" id="KW-0057">Aromatic amino acid biosynthesis</keyword>
<dbReference type="GO" id="GO:0009073">
    <property type="term" value="P:aromatic amino acid family biosynthetic process"/>
    <property type="evidence" value="ECO:0007669"/>
    <property type="project" value="UniProtKB-KW"/>
</dbReference>
<dbReference type="PANTHER" id="PTHR21089">
    <property type="entry name" value="SHIKIMATE DEHYDROGENASE"/>
    <property type="match status" value="1"/>
</dbReference>
<keyword evidence="5" id="KW-0560">Oxidoreductase</keyword>
<dbReference type="OrthoDB" id="9792692at2"/>
<dbReference type="GO" id="GO:0008652">
    <property type="term" value="P:amino acid biosynthetic process"/>
    <property type="evidence" value="ECO:0007669"/>
    <property type="project" value="UniProtKB-KW"/>
</dbReference>
<accession>A0A1T4NKZ2</accession>
<dbReference type="InterPro" id="IPR036291">
    <property type="entry name" value="NAD(P)-bd_dom_sf"/>
</dbReference>
<dbReference type="InterPro" id="IPR022893">
    <property type="entry name" value="Shikimate_DH_fam"/>
</dbReference>
<dbReference type="STRING" id="290054.SAMN02745114_01637"/>
<gene>
    <name evidence="8" type="ORF">SAMN02745114_01637</name>
</gene>
<comment type="pathway">
    <text evidence="1">Metabolic intermediate biosynthesis; chorismate biosynthesis; chorismate from D-erythrose 4-phosphate and phosphoenolpyruvate: step 4/7.</text>
</comment>
<dbReference type="Pfam" id="PF08501">
    <property type="entry name" value="Shikimate_dh_N"/>
    <property type="match status" value="1"/>
</dbReference>
<dbReference type="InterPro" id="IPR046346">
    <property type="entry name" value="Aminoacid_DH-like_N_sf"/>
</dbReference>
<evidence type="ECO:0000256" key="3">
    <source>
        <dbReference type="ARBA" id="ARBA00022605"/>
    </source>
</evidence>
<dbReference type="CDD" id="cd01065">
    <property type="entry name" value="NAD_bind_Shikimate_DH"/>
    <property type="match status" value="1"/>
</dbReference>
<keyword evidence="3" id="KW-0028">Amino-acid biosynthesis</keyword>
<dbReference type="GO" id="GO:0019632">
    <property type="term" value="P:shikimate metabolic process"/>
    <property type="evidence" value="ECO:0007669"/>
    <property type="project" value="InterPro"/>
</dbReference>
<evidence type="ECO:0000313" key="9">
    <source>
        <dbReference type="Proteomes" id="UP000190657"/>
    </source>
</evidence>
<sequence>MKVVKTRRYLYGLTGYPLGHSISPLIHKSLFELCGIDATYLMVEASPEDLEKVFAETLSGLRGFNVTIPHKINIIKYLDELSPRAELFGAVNTVDVRENKIVGHNTDCAGFLSALQMADIELAGKVLLCGSGGVSRMIAFESVLAGADLTVAVRESSFVAANELKKEIKDKLNKDIKVIMLSDAKGEYDLIINGTPVGMYPNVDACPVSKEVVAGAKAVFDVIYNPQETVLLKYAKEAGIKFSNDDIEKVIKIAQKELEKNG</sequence>
<organism evidence="8 9">
    <name type="scientific">Eubacterium coprostanoligenes</name>
    <dbReference type="NCBI Taxonomy" id="290054"/>
    <lineage>
        <taxon>Bacteria</taxon>
        <taxon>Bacillati</taxon>
        <taxon>Bacillota</taxon>
        <taxon>Clostridia</taxon>
        <taxon>Eubacteriales</taxon>
        <taxon>Eubacteriaceae</taxon>
        <taxon>Eubacterium</taxon>
    </lineage>
</organism>
<dbReference type="SUPFAM" id="SSF53223">
    <property type="entry name" value="Aminoacid dehydrogenase-like, N-terminal domain"/>
    <property type="match status" value="1"/>
</dbReference>
<name>A0A1T4NKZ2_9FIRM</name>
<dbReference type="Gene3D" id="3.40.50.10860">
    <property type="entry name" value="Leucine Dehydrogenase, chain A, domain 1"/>
    <property type="match status" value="1"/>
</dbReference>
<dbReference type="InterPro" id="IPR011342">
    <property type="entry name" value="Shikimate_DH"/>
</dbReference>
<reference evidence="8 9" key="1">
    <citation type="submission" date="2017-02" db="EMBL/GenBank/DDBJ databases">
        <authorList>
            <person name="Peterson S.W."/>
        </authorList>
    </citation>
    <scope>NUCLEOTIDE SEQUENCE [LARGE SCALE GENOMIC DNA]</scope>
    <source>
        <strain evidence="8 9">ATCC 51222</strain>
    </source>
</reference>
<evidence type="ECO:0000256" key="1">
    <source>
        <dbReference type="ARBA" id="ARBA00004871"/>
    </source>
</evidence>